<name>A0A0G2EYQ4_PHACM</name>
<keyword evidence="3" id="KW-1185">Reference proteome</keyword>
<accession>A0A0G2EYQ4</accession>
<organism evidence="2 3">
    <name type="scientific">Phaeomoniella chlamydospora</name>
    <name type="common">Phaeoacremonium chlamydosporum</name>
    <dbReference type="NCBI Taxonomy" id="158046"/>
    <lineage>
        <taxon>Eukaryota</taxon>
        <taxon>Fungi</taxon>
        <taxon>Dikarya</taxon>
        <taxon>Ascomycota</taxon>
        <taxon>Pezizomycotina</taxon>
        <taxon>Eurotiomycetes</taxon>
        <taxon>Chaetothyriomycetidae</taxon>
        <taxon>Phaeomoniellales</taxon>
        <taxon>Phaeomoniellaceae</taxon>
        <taxon>Phaeomoniella</taxon>
    </lineage>
</organism>
<dbReference type="Proteomes" id="UP000053317">
    <property type="component" value="Unassembled WGS sequence"/>
</dbReference>
<evidence type="ECO:0000313" key="2">
    <source>
        <dbReference type="EMBL" id="KKY27201.1"/>
    </source>
</evidence>
<evidence type="ECO:0000256" key="1">
    <source>
        <dbReference type="SAM" id="MobiDB-lite"/>
    </source>
</evidence>
<comment type="caution">
    <text evidence="2">The sequence shown here is derived from an EMBL/GenBank/DDBJ whole genome shotgun (WGS) entry which is preliminary data.</text>
</comment>
<dbReference type="AlphaFoldDB" id="A0A0G2EYQ4"/>
<reference evidence="2 3" key="1">
    <citation type="submission" date="2015-05" db="EMBL/GenBank/DDBJ databases">
        <title>Distinctive expansion of gene families associated with plant cell wall degradation and secondary metabolism in the genomes of grapevine trunk pathogens.</title>
        <authorList>
            <person name="Lawrence D.P."/>
            <person name="Travadon R."/>
            <person name="Rolshausen P.E."/>
            <person name="Baumgartner K."/>
        </authorList>
    </citation>
    <scope>NUCLEOTIDE SEQUENCE [LARGE SCALE GENOMIC DNA]</scope>
    <source>
        <strain evidence="2">UCRPC4</strain>
    </source>
</reference>
<gene>
    <name evidence="2" type="ORF">UCRPC4_g01183</name>
</gene>
<dbReference type="OrthoDB" id="2935572at2759"/>
<dbReference type="EMBL" id="LCWF01000027">
    <property type="protein sequence ID" value="KKY27201.1"/>
    <property type="molecule type" value="Genomic_DNA"/>
</dbReference>
<sequence>MASTIYKSNIELQQLRRALQDGDPNEEVILESTQDLVPTIGTLAVQPCRDTGTVRTILCPEAPEFRPSNAPEWQAEMMFRREIDNQSMPYVVCSDPAISSSFSDDSDCASASSESGSATPTQTSFEEEERSFNSGKRSLTFRGLSDTTTLLDIAGVLRGGKVLNMFLKRCERTTTAHVSFFDPSATAAFLRYFRKRDLYLRHRLIEVVPDDKQYYLTTSMAKKIIRENATRNLLLCNVKSDITAEAIRNDLGHIDRLEVLSITPSGNDIIVSLNAIRHALTARTCMWSQLRYKNIPIQFAPDNCEQDLPMVEERLERAILNQSDRISTQNRFDVFSGENNNTDDDE</sequence>
<protein>
    <submittedName>
        <fullName evidence="2">Uncharacterized protein</fullName>
    </submittedName>
</protein>
<proteinExistence type="predicted"/>
<reference evidence="2 3" key="2">
    <citation type="submission" date="2015-05" db="EMBL/GenBank/DDBJ databases">
        <authorList>
            <person name="Morales-Cruz A."/>
            <person name="Amrine K.C."/>
            <person name="Cantu D."/>
        </authorList>
    </citation>
    <scope>NUCLEOTIDE SEQUENCE [LARGE SCALE GENOMIC DNA]</scope>
    <source>
        <strain evidence="2">UCRPC4</strain>
    </source>
</reference>
<feature type="compositionally biased region" description="Low complexity" evidence="1">
    <location>
        <begin position="104"/>
        <end position="118"/>
    </location>
</feature>
<evidence type="ECO:0000313" key="3">
    <source>
        <dbReference type="Proteomes" id="UP000053317"/>
    </source>
</evidence>
<feature type="region of interest" description="Disordered" evidence="1">
    <location>
        <begin position="104"/>
        <end position="134"/>
    </location>
</feature>